<evidence type="ECO:0000313" key="1">
    <source>
        <dbReference type="EMBL" id="PPE03593.1"/>
    </source>
</evidence>
<reference evidence="1 2" key="1">
    <citation type="submission" date="2017-11" db="EMBL/GenBank/DDBJ databases">
        <title>Comparative genomic analysis of Holospora spp., intranuclear symbionts of paramecia.</title>
        <authorList>
            <person name="Garushyants S.K."/>
            <person name="Beliavskaya A."/>
            <person name="Malko D.B."/>
            <person name="Logacheva M.D."/>
            <person name="Rautian M.S."/>
            <person name="Gelfand M.S."/>
        </authorList>
    </citation>
    <scope>NUCLEOTIDE SEQUENCE [LARGE SCALE GENOMIC DNA]</scope>
    <source>
        <strain evidence="2">02AZ16</strain>
    </source>
</reference>
<protein>
    <submittedName>
        <fullName evidence="1">Uncharacterized protein</fullName>
    </submittedName>
</protein>
<proteinExistence type="predicted"/>
<dbReference type="AlphaFoldDB" id="A0A2S5R8H9"/>
<organism evidence="1 2">
    <name type="scientific">Holospora curviuscula</name>
    <dbReference type="NCBI Taxonomy" id="1082868"/>
    <lineage>
        <taxon>Bacteria</taxon>
        <taxon>Pseudomonadati</taxon>
        <taxon>Pseudomonadota</taxon>
        <taxon>Alphaproteobacteria</taxon>
        <taxon>Holosporales</taxon>
        <taxon>Holosporaceae</taxon>
        <taxon>Holospora</taxon>
    </lineage>
</organism>
<evidence type="ECO:0000313" key="2">
    <source>
        <dbReference type="Proteomes" id="UP000239425"/>
    </source>
</evidence>
<dbReference type="Proteomes" id="UP000239425">
    <property type="component" value="Unassembled WGS sequence"/>
</dbReference>
<gene>
    <name evidence="1" type="ORF">HCUR_00948</name>
</gene>
<keyword evidence="2" id="KW-1185">Reference proteome</keyword>
<sequence>MIKSSVSTGWIRYKKEKVIKPQVRLGRKEKIDPNQLKI</sequence>
<comment type="caution">
    <text evidence="1">The sequence shown here is derived from an EMBL/GenBank/DDBJ whole genome shotgun (WGS) entry which is preliminary data.</text>
</comment>
<name>A0A2S5R8H9_9PROT</name>
<accession>A0A2S5R8H9</accession>
<dbReference type="EMBL" id="PHHC01000091">
    <property type="protein sequence ID" value="PPE03593.1"/>
    <property type="molecule type" value="Genomic_DNA"/>
</dbReference>